<evidence type="ECO:0000313" key="2">
    <source>
        <dbReference type="Proteomes" id="UP000235786"/>
    </source>
</evidence>
<dbReference type="PANTHER" id="PTHR35896">
    <property type="entry name" value="IG-LIKE DOMAIN-CONTAINING PROTEIN"/>
    <property type="match status" value="1"/>
</dbReference>
<dbReference type="Proteomes" id="UP000235786">
    <property type="component" value="Unassembled WGS sequence"/>
</dbReference>
<protein>
    <submittedName>
        <fullName evidence="1">Uncharacterized protein</fullName>
    </submittedName>
</protein>
<dbReference type="EMBL" id="KZ613939">
    <property type="protein sequence ID" value="PMD46162.1"/>
    <property type="molecule type" value="Genomic_DNA"/>
</dbReference>
<name>A0A2J6S5W9_HYAVF</name>
<keyword evidence="2" id="KW-1185">Reference proteome</keyword>
<gene>
    <name evidence="1" type="ORF">L207DRAFT_417257</name>
</gene>
<dbReference type="OrthoDB" id="3501153at2759"/>
<reference evidence="1 2" key="1">
    <citation type="submission" date="2016-04" db="EMBL/GenBank/DDBJ databases">
        <title>A degradative enzymes factory behind the ericoid mycorrhizal symbiosis.</title>
        <authorList>
            <consortium name="DOE Joint Genome Institute"/>
            <person name="Martino E."/>
            <person name="Morin E."/>
            <person name="Grelet G."/>
            <person name="Kuo A."/>
            <person name="Kohler A."/>
            <person name="Daghino S."/>
            <person name="Barry K."/>
            <person name="Choi C."/>
            <person name="Cichocki N."/>
            <person name="Clum A."/>
            <person name="Copeland A."/>
            <person name="Hainaut M."/>
            <person name="Haridas S."/>
            <person name="Labutti K."/>
            <person name="Lindquist E."/>
            <person name="Lipzen A."/>
            <person name="Khouja H.-R."/>
            <person name="Murat C."/>
            <person name="Ohm R."/>
            <person name="Olson A."/>
            <person name="Spatafora J."/>
            <person name="Veneault-Fourrey C."/>
            <person name="Henrissat B."/>
            <person name="Grigoriev I."/>
            <person name="Martin F."/>
            <person name="Perotto S."/>
        </authorList>
    </citation>
    <scope>NUCLEOTIDE SEQUENCE [LARGE SCALE GENOMIC DNA]</scope>
    <source>
        <strain evidence="1 2">F</strain>
    </source>
</reference>
<proteinExistence type="predicted"/>
<organism evidence="1 2">
    <name type="scientific">Hyaloscypha variabilis (strain UAMH 11265 / GT02V1 / F)</name>
    <name type="common">Meliniomyces variabilis</name>
    <dbReference type="NCBI Taxonomy" id="1149755"/>
    <lineage>
        <taxon>Eukaryota</taxon>
        <taxon>Fungi</taxon>
        <taxon>Dikarya</taxon>
        <taxon>Ascomycota</taxon>
        <taxon>Pezizomycotina</taxon>
        <taxon>Leotiomycetes</taxon>
        <taxon>Helotiales</taxon>
        <taxon>Hyaloscyphaceae</taxon>
        <taxon>Hyaloscypha</taxon>
        <taxon>Hyaloscypha variabilis</taxon>
    </lineage>
</organism>
<dbReference type="AlphaFoldDB" id="A0A2J6S5W9"/>
<dbReference type="PANTHER" id="PTHR35896:SF3">
    <property type="entry name" value="MAJOR FACILITATOR SUPERFAMILY TRANSPORTER"/>
    <property type="match status" value="1"/>
</dbReference>
<evidence type="ECO:0000313" key="1">
    <source>
        <dbReference type="EMBL" id="PMD46162.1"/>
    </source>
</evidence>
<sequence>MRKVLGDCGDSPAQARQRGCKFDTISFTWSLPACFNAELVDDFRRQYGFRYFEDRGGTVEVPYEIVALGERDLHASWEEHLIHCIYTWRKFHNSWSLGLPVDSYVGSLNHTHHCGEQWIEQLYSPLDIYSINTLILVKYPTCVTNG</sequence>
<dbReference type="InterPro" id="IPR053008">
    <property type="entry name" value="Phomopsin_biosynth_assoc"/>
</dbReference>
<accession>A0A2J6S5W9</accession>